<comment type="caution">
    <text evidence="7">The sequence shown here is derived from an EMBL/GenBank/DDBJ whole genome shotgun (WGS) entry which is preliminary data.</text>
</comment>
<dbReference type="Proteomes" id="UP001055286">
    <property type="component" value="Unassembled WGS sequence"/>
</dbReference>
<dbReference type="Gene3D" id="3.40.50.1980">
    <property type="entry name" value="Nitrogenase molybdenum iron protein domain"/>
    <property type="match status" value="2"/>
</dbReference>
<proteinExistence type="inferred from homology"/>
<feature type="domain" description="Fe/B12 periplasmic-binding" evidence="6">
    <location>
        <begin position="62"/>
        <end position="323"/>
    </location>
</feature>
<accession>A0AA37M2N5</accession>
<keyword evidence="4" id="KW-0410">Iron transport</keyword>
<reference evidence="7" key="2">
    <citation type="submission" date="2021-08" db="EMBL/GenBank/DDBJ databases">
        <authorList>
            <person name="Tani A."/>
            <person name="Ola A."/>
            <person name="Ogura Y."/>
            <person name="Katsura K."/>
            <person name="Hayashi T."/>
        </authorList>
    </citation>
    <scope>NUCLEOTIDE SEQUENCE</scope>
    <source>
        <strain evidence="7">JCM 32048</strain>
    </source>
</reference>
<dbReference type="EMBL" id="BPQJ01000001">
    <property type="protein sequence ID" value="GJD59906.1"/>
    <property type="molecule type" value="Genomic_DNA"/>
</dbReference>
<sequence length="323" mass="33587">MPFLAWLSRRIAVGARAVSGPVLNGAAAAILAAGLSAGPVSAAGIAVQHARGETVLPVSPQKVVVFDLAALDTLDVLGVPVYGVPGGAKPPSLAQYNDSRYRRMGTLWEPDYEAINAAEPDLIVVGGRSGPRYEALSKMAPTIDLSSDAADPLGSELRNIRSLARLFGKEAEAEARIARIQAGIAAVHAKAGQAGTALFILATGGRLSAFGPGSRFGLLHSALGFRPAATDLGAGIHGQPISFEFIAKTNPDWLFVLDRDAAIATKGQPARQLLDNELVRQTTAWRKGQVVTVDAGSWYLAAGGLRALQTTVDQIAAALDGTR</sequence>
<evidence type="ECO:0000259" key="6">
    <source>
        <dbReference type="PROSITE" id="PS50983"/>
    </source>
</evidence>
<dbReference type="InterPro" id="IPR033870">
    <property type="entry name" value="FatB"/>
</dbReference>
<dbReference type="InterPro" id="IPR051313">
    <property type="entry name" value="Bact_iron-sidero_bind"/>
</dbReference>
<dbReference type="PANTHER" id="PTHR30532">
    <property type="entry name" value="IRON III DICITRATE-BINDING PERIPLASMIC PROTEIN"/>
    <property type="match status" value="1"/>
</dbReference>
<keyword evidence="3" id="KW-0813">Transport</keyword>
<reference evidence="7" key="1">
    <citation type="journal article" date="2016" name="Front. Microbiol.">
        <title>Genome Sequence of the Piezophilic, Mesophilic Sulfate-Reducing Bacterium Desulfovibrio indicus J2T.</title>
        <authorList>
            <person name="Cao J."/>
            <person name="Maignien L."/>
            <person name="Shao Z."/>
            <person name="Alain K."/>
            <person name="Jebbar M."/>
        </authorList>
    </citation>
    <scope>NUCLEOTIDE SEQUENCE</scope>
    <source>
        <strain evidence="7">JCM 32048</strain>
    </source>
</reference>
<dbReference type="Pfam" id="PF01497">
    <property type="entry name" value="Peripla_BP_2"/>
    <property type="match status" value="1"/>
</dbReference>
<keyword evidence="4" id="KW-0406">Ion transport</keyword>
<evidence type="ECO:0000313" key="8">
    <source>
        <dbReference type="Proteomes" id="UP001055286"/>
    </source>
</evidence>
<dbReference type="PANTHER" id="PTHR30532:SF28">
    <property type="entry name" value="PETROBACTIN-BINDING PROTEIN YCLQ"/>
    <property type="match status" value="1"/>
</dbReference>
<dbReference type="GO" id="GO:0030288">
    <property type="term" value="C:outer membrane-bounded periplasmic space"/>
    <property type="evidence" value="ECO:0007669"/>
    <property type="project" value="TreeGrafter"/>
</dbReference>
<dbReference type="CDD" id="cd01140">
    <property type="entry name" value="FatB"/>
    <property type="match status" value="1"/>
</dbReference>
<evidence type="ECO:0000256" key="4">
    <source>
        <dbReference type="ARBA" id="ARBA00022496"/>
    </source>
</evidence>
<evidence type="ECO:0000256" key="5">
    <source>
        <dbReference type="ARBA" id="ARBA00022729"/>
    </source>
</evidence>
<dbReference type="GO" id="GO:1901678">
    <property type="term" value="P:iron coordination entity transport"/>
    <property type="evidence" value="ECO:0007669"/>
    <property type="project" value="UniProtKB-ARBA"/>
</dbReference>
<evidence type="ECO:0000256" key="1">
    <source>
        <dbReference type="ARBA" id="ARBA00004196"/>
    </source>
</evidence>
<evidence type="ECO:0000256" key="3">
    <source>
        <dbReference type="ARBA" id="ARBA00022448"/>
    </source>
</evidence>
<gene>
    <name evidence="7" type="primary">yclQ</name>
    <name evidence="7" type="ORF">MPEAHAMD_0037</name>
</gene>
<protein>
    <submittedName>
        <fullName evidence="7">Petrobactin-binding protein YclQ</fullName>
    </submittedName>
</protein>
<comment type="subcellular location">
    <subcellularLocation>
        <location evidence="1">Cell envelope</location>
    </subcellularLocation>
</comment>
<name>A0AA37M2N5_9HYPH</name>
<comment type="similarity">
    <text evidence="2">Belongs to the bacterial solute-binding protein 8 family.</text>
</comment>
<keyword evidence="4" id="KW-0408">Iron</keyword>
<dbReference type="PROSITE" id="PS50983">
    <property type="entry name" value="FE_B12_PBP"/>
    <property type="match status" value="1"/>
</dbReference>
<keyword evidence="5" id="KW-0732">Signal</keyword>
<dbReference type="AlphaFoldDB" id="A0AA37M2N5"/>
<keyword evidence="8" id="KW-1185">Reference proteome</keyword>
<dbReference type="SUPFAM" id="SSF53807">
    <property type="entry name" value="Helical backbone' metal receptor"/>
    <property type="match status" value="1"/>
</dbReference>
<organism evidence="7 8">
    <name type="scientific">Methylobacterium frigidaeris</name>
    <dbReference type="NCBI Taxonomy" id="2038277"/>
    <lineage>
        <taxon>Bacteria</taxon>
        <taxon>Pseudomonadati</taxon>
        <taxon>Pseudomonadota</taxon>
        <taxon>Alphaproteobacteria</taxon>
        <taxon>Hyphomicrobiales</taxon>
        <taxon>Methylobacteriaceae</taxon>
        <taxon>Methylobacterium</taxon>
    </lineage>
</organism>
<evidence type="ECO:0000313" key="7">
    <source>
        <dbReference type="EMBL" id="GJD59906.1"/>
    </source>
</evidence>
<evidence type="ECO:0000256" key="2">
    <source>
        <dbReference type="ARBA" id="ARBA00008814"/>
    </source>
</evidence>
<dbReference type="InterPro" id="IPR002491">
    <property type="entry name" value="ABC_transptr_periplasmic_BD"/>
</dbReference>